<dbReference type="AlphaFoldDB" id="A0A0K8RH08"/>
<dbReference type="EMBL" id="GADI01004024">
    <property type="protein sequence ID" value="JAA69784.1"/>
    <property type="molecule type" value="mRNA"/>
</dbReference>
<feature type="region of interest" description="Disordered" evidence="1">
    <location>
        <begin position="1"/>
        <end position="71"/>
    </location>
</feature>
<evidence type="ECO:0000256" key="1">
    <source>
        <dbReference type="SAM" id="MobiDB-lite"/>
    </source>
</evidence>
<feature type="compositionally biased region" description="Polar residues" evidence="1">
    <location>
        <begin position="22"/>
        <end position="36"/>
    </location>
</feature>
<reference evidence="2" key="1">
    <citation type="submission" date="2012-12" db="EMBL/GenBank/DDBJ databases">
        <title>Identification and characterization of a phenylalanine ammonia-lyase gene family in Isatis indigotica Fort.</title>
        <authorList>
            <person name="Liu Q."/>
            <person name="Chen J."/>
            <person name="Zhou X."/>
            <person name="Di P."/>
            <person name="Xiao Y."/>
            <person name="Xuan H."/>
            <person name="Zhang L."/>
            <person name="Chen W."/>
        </authorList>
    </citation>
    <scope>NUCLEOTIDE SEQUENCE</scope>
    <source>
        <tissue evidence="2">Salivary gland</tissue>
    </source>
</reference>
<feature type="compositionally biased region" description="Polar residues" evidence="1">
    <location>
        <begin position="56"/>
        <end position="71"/>
    </location>
</feature>
<name>A0A0K8RH08_IXORI</name>
<proteinExistence type="evidence at transcript level"/>
<protein>
    <submittedName>
        <fullName evidence="2">Putative thyroglobulin</fullName>
    </submittedName>
</protein>
<sequence length="71" mass="7929">MEHPTYAWSARQGCTGRRRWHSVSSASEASTRTNLVSPLASHAQPTGPRFQHNRRFWTSSASPNHGSQPRA</sequence>
<accession>A0A0K8RH08</accession>
<evidence type="ECO:0000313" key="2">
    <source>
        <dbReference type="EMBL" id="JAA69784.1"/>
    </source>
</evidence>
<organism evidence="2">
    <name type="scientific">Ixodes ricinus</name>
    <name type="common">Common tick</name>
    <name type="synonym">Acarus ricinus</name>
    <dbReference type="NCBI Taxonomy" id="34613"/>
    <lineage>
        <taxon>Eukaryota</taxon>
        <taxon>Metazoa</taxon>
        <taxon>Ecdysozoa</taxon>
        <taxon>Arthropoda</taxon>
        <taxon>Chelicerata</taxon>
        <taxon>Arachnida</taxon>
        <taxon>Acari</taxon>
        <taxon>Parasitiformes</taxon>
        <taxon>Ixodida</taxon>
        <taxon>Ixodoidea</taxon>
        <taxon>Ixodidae</taxon>
        <taxon>Ixodinae</taxon>
        <taxon>Ixodes</taxon>
    </lineage>
</organism>